<gene>
    <name evidence="3" type="ORF">Theth_1173</name>
</gene>
<feature type="coiled-coil region" evidence="1">
    <location>
        <begin position="324"/>
        <end position="351"/>
    </location>
</feature>
<feature type="domain" description="CRISPR system ring nuclease SSO1393-like" evidence="2">
    <location>
        <begin position="347"/>
        <end position="479"/>
    </location>
</feature>
<dbReference type="Gene3D" id="3.40.50.10770">
    <property type="entry name" value="Hypothetical protein VC1899 like domain (Restriction endonuclease-like)"/>
    <property type="match status" value="2"/>
</dbReference>
<evidence type="ECO:0000313" key="4">
    <source>
        <dbReference type="Proteomes" id="UP000006804"/>
    </source>
</evidence>
<dbReference type="STRING" id="688269.Theth_1173"/>
<dbReference type="AlphaFoldDB" id="F7YTM3"/>
<dbReference type="PATRIC" id="fig|688269.3.peg.1207"/>
<dbReference type="NCBIfam" id="TIGR02619">
    <property type="entry name" value="putative CRISPR-associated protein, APE2256 family"/>
    <property type="match status" value="1"/>
</dbReference>
<dbReference type="eggNOG" id="COG4006">
    <property type="taxonomic scope" value="Bacteria"/>
</dbReference>
<reference evidence="3 4" key="1">
    <citation type="submission" date="2010-11" db="EMBL/GenBank/DDBJ databases">
        <title>The complete genome of Thermotoga thermarum DSM 5069.</title>
        <authorList>
            <consortium name="US DOE Joint Genome Institute (JGI-PGF)"/>
            <person name="Lucas S."/>
            <person name="Copeland A."/>
            <person name="Lapidus A."/>
            <person name="Bruce D."/>
            <person name="Goodwin L."/>
            <person name="Pitluck S."/>
            <person name="Kyrpides N."/>
            <person name="Mavromatis K."/>
            <person name="Ivanova N."/>
            <person name="Zeytun A."/>
            <person name="Brettin T."/>
            <person name="Detter J.C."/>
            <person name="Tapia R."/>
            <person name="Han C."/>
            <person name="Land M."/>
            <person name="Hauser L."/>
            <person name="Markowitz V."/>
            <person name="Cheng J.-F."/>
            <person name="Hugenholtz P."/>
            <person name="Woyke T."/>
            <person name="Wu D."/>
            <person name="Spring S."/>
            <person name="Schroeder M."/>
            <person name="Brambilla E."/>
            <person name="Klenk H.-P."/>
            <person name="Eisen J.A."/>
        </authorList>
    </citation>
    <scope>NUCLEOTIDE SEQUENCE [LARGE SCALE GENOMIC DNA]</scope>
    <source>
        <strain evidence="3 4">DSM 5069</strain>
    </source>
</reference>
<evidence type="ECO:0000256" key="1">
    <source>
        <dbReference type="SAM" id="Coils"/>
    </source>
</evidence>
<organism evidence="3 4">
    <name type="scientific">Pseudothermotoga thermarum DSM 5069</name>
    <dbReference type="NCBI Taxonomy" id="688269"/>
    <lineage>
        <taxon>Bacteria</taxon>
        <taxon>Thermotogati</taxon>
        <taxon>Thermotogota</taxon>
        <taxon>Thermotogae</taxon>
        <taxon>Thermotogales</taxon>
        <taxon>Thermotogaceae</taxon>
        <taxon>Pseudothermotoga</taxon>
    </lineage>
</organism>
<dbReference type="Pfam" id="PF09651">
    <property type="entry name" value="Cas_APE2256"/>
    <property type="match status" value="2"/>
</dbReference>
<dbReference type="EMBL" id="CP002351">
    <property type="protein sequence ID" value="AEH51245.1"/>
    <property type="molecule type" value="Genomic_DNA"/>
</dbReference>
<name>F7YTM3_9THEM</name>
<accession>F7YTM3</accession>
<sequence>MAMEDKIFVITSVGLSLVENYSKNGGTAYLSSDLLQKSKSENCHIYKDEIEKRDIKSWISKLEEKECINCCAEIKSLEKIVRRLENKSSNQALEVVLIKSDTIGCHISVEVLLKVLPDVLGSVLQENIQLQISKKFIKDLNLENPKTFRQGIKNLVCEVSSFFDKGKLVFDITGGYKSVIAVLSILAQINQSPAFYVYEDTDCLIEIPPAPIRPDLAFFEKYKELFQKDGIVPENEIPNGFPEELLDILDENENGKFYYLNPFAKELFKKCGKYALDSKSFLETYEHSSYEEIERIITVVGSSVFERNELLGKDDIEKAERSPANCEERECKKLEKKLKDKQNENLNCAELDSIMTILKKNNIDHSRVEIYLLYTDTLISKLAAEYVKNRLEKMGIKSKSSVIQGLRIDDSDKFIKMGLVNLLNEVYKIADRNWKKVCFNITTGFKSIVPYLTFLAMVNKSRIFYKFELADELFQIPPLPISIDWSLIKNNEKNLLEVEFGDCCISKQSYEELRSLVEKSGDKYVFTGVGRILWKKYLEINDIHALYLSDSALKKYEKLKKSDENHSTAFEKSLKELLKELHNVGENFKSRDKLCHDVGCEELKKKGFCIFKDEKERLQLRIIWKCEKTELYNTYKVYVNEFYIGKEVHNAENEYVNKCRESAEKILKVGGYRLCKLCKDGLIVLT</sequence>
<dbReference type="KEGG" id="tta:Theth_1173"/>
<keyword evidence="4" id="KW-1185">Reference proteome</keyword>
<feature type="domain" description="CRISPR system ring nuclease SSO1393-like" evidence="2">
    <location>
        <begin position="69"/>
        <end position="209"/>
    </location>
</feature>
<proteinExistence type="predicted"/>
<dbReference type="HOGENOM" id="CLU_401081_0_0_0"/>
<keyword evidence="1" id="KW-0175">Coiled coil</keyword>
<evidence type="ECO:0000259" key="2">
    <source>
        <dbReference type="Pfam" id="PF09651"/>
    </source>
</evidence>
<dbReference type="Proteomes" id="UP000006804">
    <property type="component" value="Chromosome"/>
</dbReference>
<evidence type="ECO:0000313" key="3">
    <source>
        <dbReference type="EMBL" id="AEH51245.1"/>
    </source>
</evidence>
<protein>
    <submittedName>
        <fullName evidence="3">CRISPR-associated protein, APE2256 family</fullName>
    </submittedName>
</protein>
<dbReference type="OrthoDB" id="1803092at2"/>
<dbReference type="InterPro" id="IPR013442">
    <property type="entry name" value="SSO1393-like"/>
</dbReference>
<dbReference type="RefSeq" id="WP_013932464.1">
    <property type="nucleotide sequence ID" value="NC_015707.1"/>
</dbReference>